<proteinExistence type="predicted"/>
<name>A0A2P4R954_9LACO</name>
<sequence length="265" mass="29785">MVKIIIGTHDNKDDQLAQAVISAQDGDVIELLPGTYFSRESPFICTIRKNISIIGKTDNRQNITLNCSFMIGAKTTVIFKNLTINYPANDENTLSAYDDAKVYGNNILIDHLALDSWDTVYGKNAAYSFKNSKILTGVKTKAVGISLDNSRLFADTTSIQLLFQKNSQAFLRDSTVSHELKLRQNSSLNFRNLTIAPSTNPIKNNLVVKSSSLFMGENLRFTAVNPHVRIYQARFNVKKFYPSLDKIHFKFDSTSKIFLNGKKKN</sequence>
<accession>A0A2P4R954</accession>
<protein>
    <recommendedName>
        <fullName evidence="2">DUF1565 domain-containing protein</fullName>
    </recommendedName>
</protein>
<dbReference type="Gene3D" id="2.160.20.10">
    <property type="entry name" value="Single-stranded right-handed beta-helix, Pectin lyase-like"/>
    <property type="match status" value="1"/>
</dbReference>
<evidence type="ECO:0008006" key="2">
    <source>
        <dbReference type="Google" id="ProtNLM"/>
    </source>
</evidence>
<comment type="caution">
    <text evidence="1">The sequence shown here is derived from an EMBL/GenBank/DDBJ whole genome shotgun (WGS) entry which is preliminary data.</text>
</comment>
<dbReference type="AlphaFoldDB" id="A0A2P4R954"/>
<organism evidence="1">
    <name type="scientific">Companilactobacillus formosensis</name>
    <dbReference type="NCBI Taxonomy" id="1617889"/>
    <lineage>
        <taxon>Bacteria</taxon>
        <taxon>Bacillati</taxon>
        <taxon>Bacillota</taxon>
        <taxon>Bacilli</taxon>
        <taxon>Lactobacillales</taxon>
        <taxon>Lactobacillaceae</taxon>
        <taxon>Companilactobacillus</taxon>
    </lineage>
</organism>
<dbReference type="EMBL" id="PPWZ01000009">
    <property type="protein sequence ID" value="POH37716.1"/>
    <property type="molecule type" value="Genomic_DNA"/>
</dbReference>
<reference evidence="1" key="1">
    <citation type="submission" date="2018-01" db="EMBL/GenBank/DDBJ databases">
        <title>Genome sequnecing of Lactobacillus formosensis KACC 18721.</title>
        <authorList>
            <person name="Kim S.-J."/>
            <person name="Heo J."/>
        </authorList>
    </citation>
    <scope>NUCLEOTIDE SEQUENCE</scope>
    <source>
        <strain evidence="1">KACC 18721</strain>
    </source>
</reference>
<dbReference type="InterPro" id="IPR011050">
    <property type="entry name" value="Pectin_lyase_fold/virulence"/>
</dbReference>
<gene>
    <name evidence="1" type="ORF">C2R26_01180</name>
</gene>
<dbReference type="InterPro" id="IPR012334">
    <property type="entry name" value="Pectin_lyas_fold"/>
</dbReference>
<dbReference type="SUPFAM" id="SSF51126">
    <property type="entry name" value="Pectin lyase-like"/>
    <property type="match status" value="1"/>
</dbReference>
<evidence type="ECO:0000313" key="1">
    <source>
        <dbReference type="EMBL" id="POH37716.1"/>
    </source>
</evidence>